<sequence length="231" mass="25733">MGDTLDSPDLSEAHRLCPDPHLRAKKIFMPRCKRFTTAVALLALLGLAACSNQPSYVIDHDTGTDFSRYKTYRWYDDIHDSKEADYRQYNSSDRRVRTYVDRELAQKGFRESTTDTADFWVNYNISRQERMKIDNFSNYPSAGMHGAVGVGTYGSGVSLGYSSGPAVREYQEGTVVLDIIDSHSAKIVWRGIAEGRLKQSLSIADKNRIASTVSREMLADFPPGGGSGNAQ</sequence>
<dbReference type="AlphaFoldDB" id="A0A4Z0LW70"/>
<dbReference type="Pfam" id="PF13590">
    <property type="entry name" value="DUF4136"/>
    <property type="match status" value="1"/>
</dbReference>
<gene>
    <name evidence="2" type="ORF">E4634_17930</name>
</gene>
<evidence type="ECO:0000259" key="1">
    <source>
        <dbReference type="Pfam" id="PF13590"/>
    </source>
</evidence>
<accession>A0A4Z0LW70</accession>
<name>A0A4Z0LW70_9GAMM</name>
<dbReference type="Gene3D" id="3.30.160.670">
    <property type="match status" value="1"/>
</dbReference>
<feature type="domain" description="DUF4136" evidence="1">
    <location>
        <begin position="58"/>
        <end position="223"/>
    </location>
</feature>
<protein>
    <submittedName>
        <fullName evidence="2">DUF4136 domain-containing protein</fullName>
    </submittedName>
</protein>
<keyword evidence="3" id="KW-1185">Reference proteome</keyword>
<organism evidence="2 3">
    <name type="scientific">Mangrovimicrobium sediminis</name>
    <dbReference type="NCBI Taxonomy" id="2562682"/>
    <lineage>
        <taxon>Bacteria</taxon>
        <taxon>Pseudomonadati</taxon>
        <taxon>Pseudomonadota</taxon>
        <taxon>Gammaproteobacteria</taxon>
        <taxon>Cellvibrionales</taxon>
        <taxon>Halieaceae</taxon>
        <taxon>Mangrovimicrobium</taxon>
    </lineage>
</organism>
<dbReference type="OrthoDB" id="118896at2"/>
<evidence type="ECO:0000313" key="3">
    <source>
        <dbReference type="Proteomes" id="UP000298050"/>
    </source>
</evidence>
<dbReference type="EMBL" id="SRLE01000013">
    <property type="protein sequence ID" value="TGD71531.1"/>
    <property type="molecule type" value="Genomic_DNA"/>
</dbReference>
<dbReference type="InterPro" id="IPR025411">
    <property type="entry name" value="DUF4136"/>
</dbReference>
<proteinExistence type="predicted"/>
<comment type="caution">
    <text evidence="2">The sequence shown here is derived from an EMBL/GenBank/DDBJ whole genome shotgun (WGS) entry which is preliminary data.</text>
</comment>
<reference evidence="2 3" key="1">
    <citation type="submission" date="2019-04" db="EMBL/GenBank/DDBJ databases">
        <title>Taxonomy of novel Haliea sp. from mangrove soil of West Coast of India.</title>
        <authorList>
            <person name="Verma A."/>
            <person name="Kumar P."/>
            <person name="Krishnamurthi S."/>
        </authorList>
    </citation>
    <scope>NUCLEOTIDE SEQUENCE [LARGE SCALE GENOMIC DNA]</scope>
    <source>
        <strain evidence="2 3">SAOS-164</strain>
    </source>
</reference>
<dbReference type="Proteomes" id="UP000298050">
    <property type="component" value="Unassembled WGS sequence"/>
</dbReference>
<evidence type="ECO:0000313" key="2">
    <source>
        <dbReference type="EMBL" id="TGD71531.1"/>
    </source>
</evidence>